<organism evidence="1">
    <name type="scientific">Ignisphaera aggregans</name>
    <dbReference type="NCBI Taxonomy" id="334771"/>
    <lineage>
        <taxon>Archaea</taxon>
        <taxon>Thermoproteota</taxon>
        <taxon>Thermoprotei</taxon>
        <taxon>Desulfurococcales</taxon>
        <taxon>Desulfurococcaceae</taxon>
        <taxon>Ignisphaera</taxon>
    </lineage>
</organism>
<dbReference type="AlphaFoldDB" id="A0A7J2U1B9"/>
<proteinExistence type="predicted"/>
<sequence>MPCPWYQHGVCTSPKLPEPSDAVVSVTRCTSDKEYKSCTYYVEPTQLPQKLSRREKLRVYAPIHALPSLISIECPKATVTKLESGIIIAYCKVLDRALTKFEAELCRKYWKECPYRYTEPI</sequence>
<evidence type="ECO:0000313" key="1">
    <source>
        <dbReference type="EMBL" id="HEM66215.1"/>
    </source>
</evidence>
<name>A0A7J2U1B9_9CREN</name>
<dbReference type="EMBL" id="DSEU01000004">
    <property type="protein sequence ID" value="HEM66215.1"/>
    <property type="molecule type" value="Genomic_DNA"/>
</dbReference>
<accession>A0A7J2U1B9</accession>
<comment type="caution">
    <text evidence="1">The sequence shown here is derived from an EMBL/GenBank/DDBJ whole genome shotgun (WGS) entry which is preliminary data.</text>
</comment>
<reference evidence="1" key="1">
    <citation type="journal article" date="2020" name="mSystems">
        <title>Genome- and Community-Level Interaction Insights into Carbon Utilization and Element Cycling Functions of Hydrothermarchaeota in Hydrothermal Sediment.</title>
        <authorList>
            <person name="Zhou Z."/>
            <person name="Liu Y."/>
            <person name="Xu W."/>
            <person name="Pan J."/>
            <person name="Luo Z.H."/>
            <person name="Li M."/>
        </authorList>
    </citation>
    <scope>NUCLEOTIDE SEQUENCE [LARGE SCALE GENOMIC DNA]</scope>
    <source>
        <strain evidence="1">SpSt-125</strain>
    </source>
</reference>
<protein>
    <submittedName>
        <fullName evidence="1">Uncharacterized protein</fullName>
    </submittedName>
</protein>
<gene>
    <name evidence="1" type="ORF">ENO26_01345</name>
</gene>